<evidence type="ECO:0000313" key="3">
    <source>
        <dbReference type="Proteomes" id="UP000825935"/>
    </source>
</evidence>
<sequence>MQTRSKRRASTEGESRADGKPARATKRQRSSPDRTGSGKKGATARQISRSQEQEESRPSSSRRGRGSKEVPARAGKESKPAVSGRGRSPKGSAVQRSESGAKQTEDKIKINRAPVLNLWVVVVAMREGYSYEEGLSFGRAITGMLAQSKGRRLGLYEEPSEEVKEERRRKRMELDRFPVFGMSVPGKTTKEGLRLAVQSGRPIMPDPVEDYLHRSFGPNYETARGTAMEDLANSFSAKEIGKKAYSLYEKFRPTVPYGVRGWGAKGFLDVRSMQALSKA</sequence>
<organism evidence="2 3">
    <name type="scientific">Ceratopteris richardii</name>
    <name type="common">Triangle waterfern</name>
    <dbReference type="NCBI Taxonomy" id="49495"/>
    <lineage>
        <taxon>Eukaryota</taxon>
        <taxon>Viridiplantae</taxon>
        <taxon>Streptophyta</taxon>
        <taxon>Embryophyta</taxon>
        <taxon>Tracheophyta</taxon>
        <taxon>Polypodiopsida</taxon>
        <taxon>Polypodiidae</taxon>
        <taxon>Polypodiales</taxon>
        <taxon>Pteridineae</taxon>
        <taxon>Pteridaceae</taxon>
        <taxon>Parkerioideae</taxon>
        <taxon>Ceratopteris</taxon>
    </lineage>
</organism>
<dbReference type="OMA" id="WGAKGYL"/>
<dbReference type="Proteomes" id="UP000825935">
    <property type="component" value="Chromosome 19"/>
</dbReference>
<evidence type="ECO:0000313" key="2">
    <source>
        <dbReference type="EMBL" id="KAH7352939.1"/>
    </source>
</evidence>
<dbReference type="EMBL" id="CM035424">
    <property type="protein sequence ID" value="KAH7352939.1"/>
    <property type="molecule type" value="Genomic_DNA"/>
</dbReference>
<accession>A0A8T2SM74</accession>
<dbReference type="AlphaFoldDB" id="A0A8T2SM74"/>
<name>A0A8T2SM74_CERRI</name>
<dbReference type="OrthoDB" id="514070at2759"/>
<protein>
    <submittedName>
        <fullName evidence="2">Uncharacterized protein</fullName>
    </submittedName>
</protein>
<proteinExistence type="predicted"/>
<keyword evidence="3" id="KW-1185">Reference proteome</keyword>
<evidence type="ECO:0000256" key="1">
    <source>
        <dbReference type="SAM" id="MobiDB-lite"/>
    </source>
</evidence>
<feature type="compositionally biased region" description="Basic and acidic residues" evidence="1">
    <location>
        <begin position="66"/>
        <end position="79"/>
    </location>
</feature>
<feature type="compositionally biased region" description="Basic and acidic residues" evidence="1">
    <location>
        <begin position="9"/>
        <end position="21"/>
    </location>
</feature>
<gene>
    <name evidence="2" type="ORF">KP509_19G070600</name>
</gene>
<comment type="caution">
    <text evidence="2">The sequence shown here is derived from an EMBL/GenBank/DDBJ whole genome shotgun (WGS) entry which is preliminary data.</text>
</comment>
<reference evidence="2" key="1">
    <citation type="submission" date="2021-08" db="EMBL/GenBank/DDBJ databases">
        <title>WGS assembly of Ceratopteris richardii.</title>
        <authorList>
            <person name="Marchant D.B."/>
            <person name="Chen G."/>
            <person name="Jenkins J."/>
            <person name="Shu S."/>
            <person name="Leebens-Mack J."/>
            <person name="Grimwood J."/>
            <person name="Schmutz J."/>
            <person name="Soltis P."/>
            <person name="Soltis D."/>
            <person name="Chen Z.-H."/>
        </authorList>
    </citation>
    <scope>NUCLEOTIDE SEQUENCE</scope>
    <source>
        <strain evidence="2">Whitten #5841</strain>
        <tissue evidence="2">Leaf</tissue>
    </source>
</reference>
<feature type="region of interest" description="Disordered" evidence="1">
    <location>
        <begin position="1"/>
        <end position="106"/>
    </location>
</feature>